<reference evidence="5 6" key="1">
    <citation type="submission" date="2021-03" db="EMBL/GenBank/DDBJ databases">
        <title>Genomic Encyclopedia of Type Strains, Phase IV (KMG-IV): sequencing the most valuable type-strain genomes for metagenomic binning, comparative biology and taxonomic classification.</title>
        <authorList>
            <person name="Goeker M."/>
        </authorList>
    </citation>
    <scope>NUCLEOTIDE SEQUENCE [LARGE SCALE GENOMIC DNA]</scope>
    <source>
        <strain evidence="5 6">DSM 27512</strain>
    </source>
</reference>
<proteinExistence type="inferred from homology"/>
<organism evidence="5 6">
    <name type="scientific">Acetoanaerobium pronyense</name>
    <dbReference type="NCBI Taxonomy" id="1482736"/>
    <lineage>
        <taxon>Bacteria</taxon>
        <taxon>Bacillati</taxon>
        <taxon>Bacillota</taxon>
        <taxon>Clostridia</taxon>
        <taxon>Peptostreptococcales</taxon>
        <taxon>Filifactoraceae</taxon>
        <taxon>Acetoanaerobium</taxon>
    </lineage>
</organism>
<evidence type="ECO:0000313" key="5">
    <source>
        <dbReference type="EMBL" id="MBP2028545.1"/>
    </source>
</evidence>
<evidence type="ECO:0000313" key="6">
    <source>
        <dbReference type="Proteomes" id="UP001314903"/>
    </source>
</evidence>
<dbReference type="NCBIfam" id="TIGR00621">
    <property type="entry name" value="ssb"/>
    <property type="match status" value="1"/>
</dbReference>
<accession>A0ABS4KMI1</accession>
<comment type="subunit">
    <text evidence="2">Homotetramer.</text>
</comment>
<dbReference type="InterPro" id="IPR000424">
    <property type="entry name" value="Primosome_PriB/ssb"/>
</dbReference>
<sequence>MNSVILIGRLTRDPELRFTSAGRAVTTFSIAVDRPFIGKDGQKQTDFFNIVVWGKSAENCANYLVKGRLTAIKGSIQNRSYETQEGQKRYITEIVADSVQFLEWGDKSERSAQGNKSYQGQSSNNNVFEPEGLDSDGFRALDDDDVPF</sequence>
<dbReference type="EMBL" id="JAGGLI010000032">
    <property type="protein sequence ID" value="MBP2028545.1"/>
    <property type="molecule type" value="Genomic_DNA"/>
</dbReference>
<evidence type="ECO:0000256" key="2">
    <source>
        <dbReference type="HAMAP-Rule" id="MF_00984"/>
    </source>
</evidence>
<evidence type="ECO:0000256" key="1">
    <source>
        <dbReference type="ARBA" id="ARBA00023125"/>
    </source>
</evidence>
<dbReference type="Proteomes" id="UP001314903">
    <property type="component" value="Unassembled WGS sequence"/>
</dbReference>
<dbReference type="InterPro" id="IPR012340">
    <property type="entry name" value="NA-bd_OB-fold"/>
</dbReference>
<dbReference type="Gene3D" id="2.40.50.140">
    <property type="entry name" value="Nucleic acid-binding proteins"/>
    <property type="match status" value="1"/>
</dbReference>
<dbReference type="Pfam" id="PF00436">
    <property type="entry name" value="SSB"/>
    <property type="match status" value="1"/>
</dbReference>
<feature type="region of interest" description="Disordered" evidence="4">
    <location>
        <begin position="110"/>
        <end position="148"/>
    </location>
</feature>
<evidence type="ECO:0000256" key="3">
    <source>
        <dbReference type="PIRNR" id="PIRNR002070"/>
    </source>
</evidence>
<dbReference type="HAMAP" id="MF_00984">
    <property type="entry name" value="SSB"/>
    <property type="match status" value="1"/>
</dbReference>
<dbReference type="InterPro" id="IPR011344">
    <property type="entry name" value="ssDNA-bd"/>
</dbReference>
<name>A0ABS4KMI1_9FIRM</name>
<comment type="caution">
    <text evidence="5">The sequence shown here is derived from an EMBL/GenBank/DDBJ whole genome shotgun (WGS) entry which is preliminary data.</text>
</comment>
<dbReference type="GO" id="GO:0003677">
    <property type="term" value="F:DNA binding"/>
    <property type="evidence" value="ECO:0007669"/>
    <property type="project" value="UniProtKB-KW"/>
</dbReference>
<dbReference type="CDD" id="cd04496">
    <property type="entry name" value="SSB_OBF"/>
    <property type="match status" value="1"/>
</dbReference>
<dbReference type="PANTHER" id="PTHR10302:SF27">
    <property type="entry name" value="SINGLE-STRANDED DNA-BINDING PROTEIN"/>
    <property type="match status" value="1"/>
</dbReference>
<keyword evidence="1 2" id="KW-0238">DNA-binding</keyword>
<dbReference type="RefSeq" id="WP_209661594.1">
    <property type="nucleotide sequence ID" value="NZ_JAGGLI010000032.1"/>
</dbReference>
<comment type="caution">
    <text evidence="2">Lacks conserved residue(s) required for the propagation of feature annotation.</text>
</comment>
<dbReference type="PANTHER" id="PTHR10302">
    <property type="entry name" value="SINGLE-STRANDED DNA-BINDING PROTEIN"/>
    <property type="match status" value="1"/>
</dbReference>
<dbReference type="PIRSF" id="PIRSF002070">
    <property type="entry name" value="SSB"/>
    <property type="match status" value="1"/>
</dbReference>
<keyword evidence="6" id="KW-1185">Reference proteome</keyword>
<evidence type="ECO:0000256" key="4">
    <source>
        <dbReference type="SAM" id="MobiDB-lite"/>
    </source>
</evidence>
<gene>
    <name evidence="5" type="ORF">J2Z35_002371</name>
</gene>
<protein>
    <recommendedName>
        <fullName evidence="2 3">Single-stranded DNA-binding protein</fullName>
        <shortName evidence="2">SSB</shortName>
    </recommendedName>
</protein>
<feature type="compositionally biased region" description="Polar residues" evidence="4">
    <location>
        <begin position="111"/>
        <end position="127"/>
    </location>
</feature>
<dbReference type="PROSITE" id="PS50935">
    <property type="entry name" value="SSB"/>
    <property type="match status" value="1"/>
</dbReference>
<dbReference type="SUPFAM" id="SSF50249">
    <property type="entry name" value="Nucleic acid-binding proteins"/>
    <property type="match status" value="1"/>
</dbReference>